<name>A0A926D517_9FIRM</name>
<feature type="domain" description="Penicillin-binding protein transpeptidase" evidence="12">
    <location>
        <begin position="376"/>
        <end position="558"/>
    </location>
</feature>
<accession>A0A926D517</accession>
<dbReference type="InterPro" id="IPR005311">
    <property type="entry name" value="PBP_dimer"/>
</dbReference>
<dbReference type="PANTHER" id="PTHR30627">
    <property type="entry name" value="PEPTIDOGLYCAN D,D-TRANSPEPTIDASE"/>
    <property type="match status" value="1"/>
</dbReference>
<dbReference type="AlphaFoldDB" id="A0A926D517"/>
<dbReference type="Proteomes" id="UP000623172">
    <property type="component" value="Unassembled WGS sequence"/>
</dbReference>
<dbReference type="GO" id="GO:0005886">
    <property type="term" value="C:plasma membrane"/>
    <property type="evidence" value="ECO:0007669"/>
    <property type="project" value="UniProtKB-SubCell"/>
</dbReference>
<dbReference type="GO" id="GO:0071555">
    <property type="term" value="P:cell wall organization"/>
    <property type="evidence" value="ECO:0007669"/>
    <property type="project" value="UniProtKB-KW"/>
</dbReference>
<comment type="caution">
    <text evidence="14">The sequence shown here is derived from an EMBL/GenBank/DDBJ whole genome shotgun (WGS) entry which is preliminary data.</text>
</comment>
<evidence type="ECO:0000256" key="11">
    <source>
        <dbReference type="SAM" id="Phobius"/>
    </source>
</evidence>
<dbReference type="Pfam" id="PF00905">
    <property type="entry name" value="Transpeptidase"/>
    <property type="match status" value="2"/>
</dbReference>
<reference evidence="14" key="1">
    <citation type="submission" date="2020-08" db="EMBL/GenBank/DDBJ databases">
        <title>Genome public.</title>
        <authorList>
            <person name="Liu C."/>
            <person name="Sun Q."/>
        </authorList>
    </citation>
    <scope>NUCLEOTIDE SEQUENCE</scope>
    <source>
        <strain evidence="14">NSJ-53</strain>
    </source>
</reference>
<protein>
    <recommendedName>
        <fullName evidence="16">Penicillin-binding protein</fullName>
    </recommendedName>
</protein>
<dbReference type="EMBL" id="JACRSR010000002">
    <property type="protein sequence ID" value="MBC8531549.1"/>
    <property type="molecule type" value="Genomic_DNA"/>
</dbReference>
<dbReference type="GO" id="GO:0071972">
    <property type="term" value="F:peptidoglycan L,D-transpeptidase activity"/>
    <property type="evidence" value="ECO:0007669"/>
    <property type="project" value="TreeGrafter"/>
</dbReference>
<evidence type="ECO:0000259" key="13">
    <source>
        <dbReference type="Pfam" id="PF03717"/>
    </source>
</evidence>
<evidence type="ECO:0000256" key="6">
    <source>
        <dbReference type="ARBA" id="ARBA00022960"/>
    </source>
</evidence>
<feature type="domain" description="Penicillin-binding protein dimerisation" evidence="13">
    <location>
        <begin position="53"/>
        <end position="309"/>
    </location>
</feature>
<evidence type="ECO:0000256" key="7">
    <source>
        <dbReference type="ARBA" id="ARBA00022984"/>
    </source>
</evidence>
<evidence type="ECO:0000256" key="1">
    <source>
        <dbReference type="ARBA" id="ARBA00004167"/>
    </source>
</evidence>
<dbReference type="Gene3D" id="3.40.710.10">
    <property type="entry name" value="DD-peptidase/beta-lactamase superfamily"/>
    <property type="match status" value="2"/>
</dbReference>
<feature type="transmembrane region" description="Helical" evidence="11">
    <location>
        <begin position="9"/>
        <end position="27"/>
    </location>
</feature>
<dbReference type="GO" id="GO:0009252">
    <property type="term" value="P:peptidoglycan biosynthetic process"/>
    <property type="evidence" value="ECO:0007669"/>
    <property type="project" value="UniProtKB-KW"/>
</dbReference>
<keyword evidence="6" id="KW-0133">Cell shape</keyword>
<comment type="similarity">
    <text evidence="3">Belongs to the transpeptidase family.</text>
</comment>
<organism evidence="14 15">
    <name type="scientific">Gehongia tenuis</name>
    <dbReference type="NCBI Taxonomy" id="2763655"/>
    <lineage>
        <taxon>Bacteria</taxon>
        <taxon>Bacillati</taxon>
        <taxon>Bacillota</taxon>
        <taxon>Clostridia</taxon>
        <taxon>Christensenellales</taxon>
        <taxon>Christensenellaceae</taxon>
        <taxon>Gehongia</taxon>
    </lineage>
</organism>
<dbReference type="SUPFAM" id="SSF56601">
    <property type="entry name" value="beta-lactamase/transpeptidase-like"/>
    <property type="match status" value="1"/>
</dbReference>
<keyword evidence="7" id="KW-0573">Peptidoglycan synthesis</keyword>
<keyword evidence="10" id="KW-0961">Cell wall biogenesis/degradation</keyword>
<evidence type="ECO:0000259" key="12">
    <source>
        <dbReference type="Pfam" id="PF00905"/>
    </source>
</evidence>
<dbReference type="InterPro" id="IPR050515">
    <property type="entry name" value="Beta-lactam/transpept"/>
</dbReference>
<evidence type="ECO:0000256" key="5">
    <source>
        <dbReference type="ARBA" id="ARBA00022692"/>
    </source>
</evidence>
<evidence type="ECO:0000256" key="3">
    <source>
        <dbReference type="ARBA" id="ARBA00007171"/>
    </source>
</evidence>
<keyword evidence="5 11" id="KW-0812">Transmembrane</keyword>
<proteinExistence type="inferred from homology"/>
<evidence type="ECO:0008006" key="16">
    <source>
        <dbReference type="Google" id="ProtNLM"/>
    </source>
</evidence>
<dbReference type="SUPFAM" id="SSF56519">
    <property type="entry name" value="Penicillin binding protein dimerisation domain"/>
    <property type="match status" value="1"/>
</dbReference>
<evidence type="ECO:0000256" key="4">
    <source>
        <dbReference type="ARBA" id="ARBA00022475"/>
    </source>
</evidence>
<dbReference type="Gene3D" id="3.90.1310.10">
    <property type="entry name" value="Penicillin-binding protein 2a (Domain 2)"/>
    <property type="match status" value="1"/>
</dbReference>
<evidence type="ECO:0000256" key="8">
    <source>
        <dbReference type="ARBA" id="ARBA00022989"/>
    </source>
</evidence>
<gene>
    <name evidence="14" type="ORF">H8696_06765</name>
</gene>
<sequence length="818" mass="90433">MLKKLRDRYVIIGLVILIAAGIMIYQLQYLQLWEGTVLASQSENKTTRTLTLKGYRGTIYDSSYIPLAYDQRSYDVVFYKDVSKRSETYRRDYTGAIINTLSIVEKNGGKLQPSFAIVKNENGEYAFSWGNITEEQAAAREKLWRSNLGVSAEKYPTAGDVVARLRTYYCIPEEASDELAMKILAVWQEVQMNAFRSYYPVTIAKDVDERTIAEIETRSNDLTGMSIEESSIRVYPRGTLASHILGYTGKMQSEETIEKYEALGYGSEDQIGLTGVEYSMEEHLTGNSVKRQGKRVVEVNSLNKVTRELEYTAPTAGDNVVLTIDTNLQKTLETALEENVQQVRQNQLTEYSLNPSKYQPTLDQRGSELKLAETASAVVMDVHTGNILAMASYPDYDPSLFVGGISQSDYKVLSEDKRYPLFNKAISSKTAPGSVFKMTTGLAGLMEGSITLNTTISDQGPYNAHVLVGSGPQCWVAPNFDAHSNQTITTGLKNSCNYFFYEVADRLGIDKLYQWADNLGLVGRTNIQLPGEAASTMACQNILFDKSQPIENQSTSYGVLVYGKIYDMVKETCESAGVAFDEEKADTIIRDWLAEAVDVVEMGGDIKSGLKELGVPSRNINTDLIIGINSYLSEIRWNPNMTLVAGIGQSVTAITPISLARYIATLVNGGTVYDANLVKEIVSHDGQVVESIEPKVKQQLDIPSSYISAIKEGMREVVSDEDGTAGNFFKDFEYKDMVGGKTGTAETFATNTTLENDAWFVAFAPYDDPEIAIVVSIPCGWKGGQASYTAREVIAYYVENMMNTKEADKLPETGAVTP</sequence>
<dbReference type="Pfam" id="PF03717">
    <property type="entry name" value="PBP_dimer"/>
    <property type="match status" value="1"/>
</dbReference>
<keyword evidence="9 11" id="KW-0472">Membrane</keyword>
<dbReference type="GO" id="GO:0008658">
    <property type="term" value="F:penicillin binding"/>
    <property type="evidence" value="ECO:0007669"/>
    <property type="project" value="InterPro"/>
</dbReference>
<keyword evidence="8 11" id="KW-1133">Transmembrane helix</keyword>
<dbReference type="GO" id="GO:0008360">
    <property type="term" value="P:regulation of cell shape"/>
    <property type="evidence" value="ECO:0007669"/>
    <property type="project" value="UniProtKB-KW"/>
</dbReference>
<dbReference type="InterPro" id="IPR036138">
    <property type="entry name" value="PBP_dimer_sf"/>
</dbReference>
<dbReference type="InterPro" id="IPR012338">
    <property type="entry name" value="Beta-lactam/transpept-like"/>
</dbReference>
<dbReference type="PANTHER" id="PTHR30627:SF2">
    <property type="entry name" value="PEPTIDOGLYCAN D,D-TRANSPEPTIDASE MRDA"/>
    <property type="match status" value="1"/>
</dbReference>
<evidence type="ECO:0000256" key="2">
    <source>
        <dbReference type="ARBA" id="ARBA00004236"/>
    </source>
</evidence>
<keyword evidence="15" id="KW-1185">Reference proteome</keyword>
<dbReference type="InterPro" id="IPR001460">
    <property type="entry name" value="PCN-bd_Tpept"/>
</dbReference>
<dbReference type="Gene3D" id="1.10.10.1230">
    <property type="entry name" value="Penicillin-binding protein, N-terminal non-catalytic domain, head sub-domain"/>
    <property type="match status" value="1"/>
</dbReference>
<feature type="domain" description="Penicillin-binding protein transpeptidase" evidence="12">
    <location>
        <begin position="607"/>
        <end position="781"/>
    </location>
</feature>
<dbReference type="RefSeq" id="WP_249316173.1">
    <property type="nucleotide sequence ID" value="NZ_JACRSR010000002.1"/>
</dbReference>
<evidence type="ECO:0000313" key="14">
    <source>
        <dbReference type="EMBL" id="MBC8531549.1"/>
    </source>
</evidence>
<evidence type="ECO:0000256" key="10">
    <source>
        <dbReference type="ARBA" id="ARBA00023316"/>
    </source>
</evidence>
<evidence type="ECO:0000256" key="9">
    <source>
        <dbReference type="ARBA" id="ARBA00023136"/>
    </source>
</evidence>
<evidence type="ECO:0000313" key="15">
    <source>
        <dbReference type="Proteomes" id="UP000623172"/>
    </source>
</evidence>
<comment type="subcellular location">
    <subcellularLocation>
        <location evidence="2">Cell membrane</location>
    </subcellularLocation>
    <subcellularLocation>
        <location evidence="1">Membrane</location>
        <topology evidence="1">Single-pass membrane protein</topology>
    </subcellularLocation>
</comment>
<keyword evidence="4" id="KW-1003">Cell membrane</keyword>